<evidence type="ECO:0000313" key="2">
    <source>
        <dbReference type="Proteomes" id="UP000315295"/>
    </source>
</evidence>
<dbReference type="Proteomes" id="UP000315295">
    <property type="component" value="Unassembled WGS sequence"/>
</dbReference>
<keyword evidence="2" id="KW-1185">Reference proteome</keyword>
<proteinExistence type="predicted"/>
<evidence type="ECO:0000313" key="1">
    <source>
        <dbReference type="EMBL" id="TQE05969.1"/>
    </source>
</evidence>
<comment type="caution">
    <text evidence="1">The sequence shown here is derived from an EMBL/GenBank/DDBJ whole genome shotgun (WGS) entry which is preliminary data.</text>
</comment>
<gene>
    <name evidence="1" type="ORF">C1H46_008393</name>
</gene>
<name>A0A540N4M1_MALBA</name>
<organism evidence="1 2">
    <name type="scientific">Malus baccata</name>
    <name type="common">Siberian crab apple</name>
    <name type="synonym">Pyrus baccata</name>
    <dbReference type="NCBI Taxonomy" id="106549"/>
    <lineage>
        <taxon>Eukaryota</taxon>
        <taxon>Viridiplantae</taxon>
        <taxon>Streptophyta</taxon>
        <taxon>Embryophyta</taxon>
        <taxon>Tracheophyta</taxon>
        <taxon>Spermatophyta</taxon>
        <taxon>Magnoliopsida</taxon>
        <taxon>eudicotyledons</taxon>
        <taxon>Gunneridae</taxon>
        <taxon>Pentapetalae</taxon>
        <taxon>rosids</taxon>
        <taxon>fabids</taxon>
        <taxon>Rosales</taxon>
        <taxon>Rosaceae</taxon>
        <taxon>Amygdaloideae</taxon>
        <taxon>Maleae</taxon>
        <taxon>Malus</taxon>
    </lineage>
</organism>
<accession>A0A540N4M1</accession>
<reference evidence="1 2" key="1">
    <citation type="journal article" date="2019" name="G3 (Bethesda)">
        <title>Sequencing of a Wild Apple (Malus baccata) Genome Unravels the Differences Between Cultivated and Wild Apple Species Regarding Disease Resistance and Cold Tolerance.</title>
        <authorList>
            <person name="Chen X."/>
        </authorList>
    </citation>
    <scope>NUCLEOTIDE SEQUENCE [LARGE SCALE GENOMIC DNA]</scope>
    <source>
        <strain evidence="2">cv. Shandingzi</strain>
        <tissue evidence="1">Leaves</tissue>
    </source>
</reference>
<dbReference type="AlphaFoldDB" id="A0A540N4M1"/>
<sequence length="73" mass="7755">MSEAVLPLAQTLMVAVPELLTSLVAHPLLSTLRSHRHPWLINGVEESALASTAVKDGVDKSYGKAGEVLSNFS</sequence>
<dbReference type="EMBL" id="VIEB01000112">
    <property type="protein sequence ID" value="TQE05969.1"/>
    <property type="molecule type" value="Genomic_DNA"/>
</dbReference>
<protein>
    <submittedName>
        <fullName evidence="1">Uncharacterized protein</fullName>
    </submittedName>
</protein>